<evidence type="ECO:0000313" key="5">
    <source>
        <dbReference type="RefSeq" id="XP_022256985.1"/>
    </source>
</evidence>
<feature type="domain" description="Rab-GAP TBC" evidence="3">
    <location>
        <begin position="198"/>
        <end position="408"/>
    </location>
</feature>
<accession>A0ABM1TM79</accession>
<dbReference type="PANTHER" id="PTHR22957">
    <property type="entry name" value="TBC1 DOMAIN FAMILY MEMBER GTPASE-ACTIVATING PROTEIN"/>
    <property type="match status" value="1"/>
</dbReference>
<reference evidence="5" key="1">
    <citation type="submission" date="2025-08" db="UniProtKB">
        <authorList>
            <consortium name="RefSeq"/>
        </authorList>
    </citation>
    <scope>IDENTIFICATION</scope>
    <source>
        <tissue evidence="5">Muscle</tissue>
    </source>
</reference>
<feature type="compositionally biased region" description="Polar residues" evidence="2">
    <location>
        <begin position="749"/>
        <end position="760"/>
    </location>
</feature>
<protein>
    <submittedName>
        <fullName evidence="5">TBC1 domain family member 25-like isoform X2</fullName>
    </submittedName>
</protein>
<dbReference type="SMART" id="SM00164">
    <property type="entry name" value="TBC"/>
    <property type="match status" value="1"/>
</dbReference>
<organism evidence="4 5">
    <name type="scientific">Limulus polyphemus</name>
    <name type="common">Atlantic horseshoe crab</name>
    <dbReference type="NCBI Taxonomy" id="6850"/>
    <lineage>
        <taxon>Eukaryota</taxon>
        <taxon>Metazoa</taxon>
        <taxon>Ecdysozoa</taxon>
        <taxon>Arthropoda</taxon>
        <taxon>Chelicerata</taxon>
        <taxon>Merostomata</taxon>
        <taxon>Xiphosura</taxon>
        <taxon>Limulidae</taxon>
        <taxon>Limulus</taxon>
    </lineage>
</organism>
<feature type="region of interest" description="Disordered" evidence="2">
    <location>
        <begin position="545"/>
        <end position="614"/>
    </location>
</feature>
<dbReference type="RefSeq" id="XP_022256985.1">
    <property type="nucleotide sequence ID" value="XM_022401277.1"/>
</dbReference>
<feature type="compositionally biased region" description="Polar residues" evidence="2">
    <location>
        <begin position="568"/>
        <end position="581"/>
    </location>
</feature>
<feature type="compositionally biased region" description="Low complexity" evidence="2">
    <location>
        <begin position="737"/>
        <end position="748"/>
    </location>
</feature>
<keyword evidence="1" id="KW-0343">GTPase activation</keyword>
<dbReference type="GeneID" id="106472731"/>
<name>A0ABM1TM79_LIMPO</name>
<dbReference type="InterPro" id="IPR035969">
    <property type="entry name" value="Rab-GAP_TBC_sf"/>
</dbReference>
<evidence type="ECO:0000256" key="2">
    <source>
        <dbReference type="SAM" id="MobiDB-lite"/>
    </source>
</evidence>
<dbReference type="PROSITE" id="PS50086">
    <property type="entry name" value="TBC_RABGAP"/>
    <property type="match status" value="1"/>
</dbReference>
<dbReference type="Proteomes" id="UP000694941">
    <property type="component" value="Unplaced"/>
</dbReference>
<feature type="region of interest" description="Disordered" evidence="2">
    <location>
        <begin position="698"/>
        <end position="765"/>
    </location>
</feature>
<feature type="compositionally biased region" description="Basic and acidic residues" evidence="2">
    <location>
        <begin position="702"/>
        <end position="730"/>
    </location>
</feature>
<dbReference type="InterPro" id="IPR000195">
    <property type="entry name" value="Rab-GAP-TBC_dom"/>
</dbReference>
<dbReference type="Gene3D" id="1.10.8.270">
    <property type="entry name" value="putative rabgap domain of human tbc1 domain family member 14 like domains"/>
    <property type="match status" value="1"/>
</dbReference>
<evidence type="ECO:0000256" key="1">
    <source>
        <dbReference type="ARBA" id="ARBA00022468"/>
    </source>
</evidence>
<dbReference type="PANTHER" id="PTHR22957:SF333">
    <property type="entry name" value="TBC1 DOMAIN FAMILY MEMBER 25"/>
    <property type="match status" value="1"/>
</dbReference>
<dbReference type="SUPFAM" id="SSF47923">
    <property type="entry name" value="Ypt/Rab-GAP domain of gyp1p"/>
    <property type="match status" value="2"/>
</dbReference>
<proteinExistence type="predicted"/>
<evidence type="ECO:0000313" key="4">
    <source>
        <dbReference type="Proteomes" id="UP000694941"/>
    </source>
</evidence>
<dbReference type="Pfam" id="PF00566">
    <property type="entry name" value="RabGAP-TBC"/>
    <property type="match status" value="1"/>
</dbReference>
<evidence type="ECO:0000259" key="3">
    <source>
        <dbReference type="PROSITE" id="PS50086"/>
    </source>
</evidence>
<keyword evidence="4" id="KW-1185">Reference proteome</keyword>
<sequence>MSGILNYHTREAVRVKVKKCEGLLPPEFKKFSVDPQITSFEVLQSLLARAFDIKGEFTISYLARGDDGCETYLALLSDWDLDAAFLGSSEPYLQLKVDLKPFEEGLEDWDVIAPVDISRPQMTGLVDRTSFTGTILNHMEKTFSMVQRALNIGENDQLLENIKPLKQPMTDSEFHNYLDNIGRLVRPKELRLSVYQGGLEPSLRKVVWKHILNVYPEGLAAKERIDYMQKKCKEYFRLCRTWQDMIDGGKTNDLMHFVTNMVRKDVLRTDRTHKFYAGSDDNKNVVSLFNILTTYSLNHPSVSYCQGMSDLASPILVTMKDEAHAYVCFCAVMHRLKPNFSLDGEAMTVKFQHLSELLQHYDPQFYEYLQQQGADDLLFCYRWLLLELKREFAFDDALHMLEVLWSSLPPAPPKDDLPLFEEEFSPFTSCPHSPRLNSRENPYTKVRAIRKQNSSSSITGVKLGKEREDYPKLRYYESAGSSSLSCGCRNEQIVDYSVSGRTQEFNSSRTNIMEGEYSTDDSQEYLPMTTSITRELRMELENLNRNLPGSRPSLPQSPTGDSEDLDSPHSQISGDPNSCDSCSICRRGSIGPDPEDDTHSWTSDDQFSGGDQIRPLDNIKKLHKSPETLDVNGDLEVEPVTCSTPDDQYELELESIETTPQLHLQHCNGEILENEESYSNNGLQCSCHLKSVIPIQLVHSPGPEDQHHGSDSSESLPDKCGEECAEERYTAKLNNQSEGYSSGSTMSSKEASTQEETGSDQVGGNGFIDSGVIRPVMTNSCEEALEFSGRMKRSKLPPPHELGGGNPFMLFLCLTLLLQHSDSIMRSNMDYNELAMYFDKMVRKHNVTRVLHQARTMFAEYLRMGWHEDSWKSASNPQV</sequence>
<dbReference type="Gene3D" id="1.10.472.80">
    <property type="entry name" value="Ypt/Rab-GAP domain of gyp1p, domain 3"/>
    <property type="match status" value="1"/>
</dbReference>
<gene>
    <name evidence="5" type="primary">LOC106472731</name>
</gene>